<feature type="domain" description="DUF4081" evidence="2">
    <location>
        <begin position="48"/>
        <end position="82"/>
    </location>
</feature>
<feature type="region of interest" description="Disordered" evidence="1">
    <location>
        <begin position="78"/>
        <end position="125"/>
    </location>
</feature>
<name>L1L1T6_9ACTN</name>
<keyword evidence="4" id="KW-1185">Reference proteome</keyword>
<gene>
    <name evidence="3" type="ORF">STRIP9103_07203</name>
</gene>
<sequence length="125" mass="12821">MLTQTTTRVLEPSDLDAALAVLDREPVANAFVTSRVQVAGLDPWRLGGEMWGWYEGGALTSLCYAGANLVPICATPRAVRASPTAPAEPAAAAPRSSAPPNPPPSSGASSNPAGARPARSARTSR</sequence>
<feature type="compositionally biased region" description="Low complexity" evidence="1">
    <location>
        <begin position="106"/>
        <end position="125"/>
    </location>
</feature>
<evidence type="ECO:0000256" key="1">
    <source>
        <dbReference type="SAM" id="MobiDB-lite"/>
    </source>
</evidence>
<proteinExistence type="predicted"/>
<evidence type="ECO:0000313" key="4">
    <source>
        <dbReference type="Proteomes" id="UP000010411"/>
    </source>
</evidence>
<evidence type="ECO:0000313" key="3">
    <source>
        <dbReference type="EMBL" id="EKX67041.1"/>
    </source>
</evidence>
<dbReference type="PATRIC" id="fig|698759.3.peg.2386"/>
<feature type="compositionally biased region" description="Low complexity" evidence="1">
    <location>
        <begin position="80"/>
        <end position="96"/>
    </location>
</feature>
<reference evidence="3 4" key="1">
    <citation type="submission" date="2012-11" db="EMBL/GenBank/DDBJ databases">
        <authorList>
            <person name="Huguet-Tapia J.C."/>
            <person name="Durkin A.S."/>
            <person name="Pettis G.S."/>
            <person name="Badger J.H."/>
        </authorList>
    </citation>
    <scope>NUCLEOTIDE SEQUENCE [LARGE SCALE GENOMIC DNA]</scope>
    <source>
        <strain evidence="3 4">91-03</strain>
    </source>
</reference>
<dbReference type="AlphaFoldDB" id="L1L1T6"/>
<protein>
    <recommendedName>
        <fullName evidence="2">DUF4081 domain-containing protein</fullName>
    </recommendedName>
</protein>
<dbReference type="Pfam" id="PF13312">
    <property type="entry name" value="DUF4081"/>
    <property type="match status" value="1"/>
</dbReference>
<dbReference type="Proteomes" id="UP000010411">
    <property type="component" value="Unassembled WGS sequence"/>
</dbReference>
<accession>L1L1T6</accession>
<comment type="caution">
    <text evidence="3">The sequence shown here is derived from an EMBL/GenBank/DDBJ whole genome shotgun (WGS) entry which is preliminary data.</text>
</comment>
<dbReference type="EMBL" id="AEJC01000177">
    <property type="protein sequence ID" value="EKX67041.1"/>
    <property type="molecule type" value="Genomic_DNA"/>
</dbReference>
<evidence type="ECO:0000259" key="2">
    <source>
        <dbReference type="Pfam" id="PF13312"/>
    </source>
</evidence>
<organism evidence="3 4">
    <name type="scientific">Streptomyces ipomoeae 91-03</name>
    <dbReference type="NCBI Taxonomy" id="698759"/>
    <lineage>
        <taxon>Bacteria</taxon>
        <taxon>Bacillati</taxon>
        <taxon>Actinomycetota</taxon>
        <taxon>Actinomycetes</taxon>
        <taxon>Kitasatosporales</taxon>
        <taxon>Streptomycetaceae</taxon>
        <taxon>Streptomyces</taxon>
    </lineage>
</organism>
<dbReference type="InterPro" id="IPR025289">
    <property type="entry name" value="DUF4081"/>
</dbReference>